<dbReference type="Gene3D" id="3.80.10.10">
    <property type="entry name" value="Ribonuclease Inhibitor"/>
    <property type="match status" value="2"/>
</dbReference>
<dbReference type="InterPro" id="IPR044974">
    <property type="entry name" value="Disease_R_plants"/>
</dbReference>
<keyword evidence="5" id="KW-0611">Plant defense</keyword>
<dbReference type="InterPro" id="IPR002182">
    <property type="entry name" value="NB-ARC"/>
</dbReference>
<dbReference type="InterPro" id="IPR032675">
    <property type="entry name" value="LRR_dom_sf"/>
</dbReference>
<keyword evidence="6 7" id="KW-0175">Coiled coil</keyword>
<feature type="domain" description="Disease resistance R13L4/SHOC-2-like LRR" evidence="11">
    <location>
        <begin position="855"/>
        <end position="956"/>
    </location>
</feature>
<dbReference type="GO" id="GO:0042742">
    <property type="term" value="P:defense response to bacterium"/>
    <property type="evidence" value="ECO:0007669"/>
    <property type="project" value="UniProtKB-ARBA"/>
</dbReference>
<comment type="similarity">
    <text evidence="1">Belongs to the disease resistance NB-LRR family.</text>
</comment>
<feature type="domain" description="Disease resistance N-terminal" evidence="9">
    <location>
        <begin position="14"/>
        <end position="94"/>
    </location>
</feature>
<evidence type="ECO:0000259" key="10">
    <source>
        <dbReference type="Pfam" id="PF23559"/>
    </source>
</evidence>
<dbReference type="Pfam" id="PF23559">
    <property type="entry name" value="WHD_DRP"/>
    <property type="match status" value="1"/>
</dbReference>
<feature type="domain" description="Disease resistance protein winged helix" evidence="10">
    <location>
        <begin position="732"/>
        <end position="804"/>
    </location>
</feature>
<evidence type="ECO:0000256" key="6">
    <source>
        <dbReference type="ARBA" id="ARBA00023054"/>
    </source>
</evidence>
<dbReference type="SUPFAM" id="SSF52058">
    <property type="entry name" value="L domain-like"/>
    <property type="match status" value="1"/>
</dbReference>
<keyword evidence="4" id="KW-0547">Nucleotide-binding</keyword>
<sequence length="1163" mass="131115">MEATGVSLGKAALGGALGYATSKAAEEIALQLGVERDVNFIKDELQMMQSFLMTADEEQNQNKVLATWVKQIGVLAYKVEDNLMDFGLHSEKKPFLGCIPRNPGDRHRIGNEVKELRAEVEDVSNRNQRYRLIKENSGSNPTAAEEQASSATAAMFGINEPVIATLEHEKSSEVNLHKLITSNDVDLRVIAVWGTSGDLGKTSAIQEVYDDPKILKKFGFRAWIRLVHPFNPQEFLRSLVRQFYENSHDEVGKPEQETNVGADVLAKMEKMDQNDLVCVFKAQLFSNSYLIVIDDLSTIVEWHCVKKYFPDNNKQSRIIVSTQQAEIASLCTEKPYQVSEFKQLSCDQTIYLFHKKNSENLVSMGSVSVAMFDTNDEVRHAAVEKEKLKDVRASCTVEAIPDSNKVAITKNTTIPIDEIFLVNQEPNNATEEKFHNSTGRKKFDRIRTLALGDEVLCGRETEKSVVIELVGQPDHNDGYKVISVWGMGGLGKTTLVRSIYRSQQLGGWKRAWATALRPFNPEVLLRDLALQLQNTIQEDPAGATTSREGKNSITVMNLQDLKQELARVLKLKKCLIVLDDISSTSEWELVKQCLENAGRIIVTTREKSIAKHCSRAYKNMYCLDGLKDDAALDLFIKKVFKDNIEKIDFAPAMLEQARLTLQKCDGLPLAISTIGGFLATKPKTVTEWKKMNDNISTELVINPELRAIKTILMRSYDGLPYHLKAAFLYLSIFPEDHIIRWGRLVRRWIAEGYSRDMHGMTAIELCRRYFDELMDRSMILPGEGIDQYSRKNNSCQLHDMIREICISKAREENLVFTLEEGCCLSDTQGAIRHLVIGSNWKRDKDVLESMLDLSHVRSLTVFGQWRSFFISDNMRFLRVLDLEDTLELRNCHLVKIGQLRHLKYLSVRGCRRISCLPNSLGNLRHLETLDFRGTRLGVLPKTFTNLRKLQHLRGDCLFLKPQVLDSCLNRHDLFNRYRFSGGIAKLKALHTLGINDKDSCELWSAIAGHSQLLSVSVESQSGDVLDGCLGKGLSPPIRLESLTLDGRLVKATEWIALGFLPNLAVLRLKTCSFSGTQLHFQSSSFLSLMVLELYVLENLQSVLFKEGTMPRLELLHVGGCQELNAFSGLAALTSLKGIRLEGSYRTPVSETLKKEVERQAAVP</sequence>
<dbReference type="SUPFAM" id="SSF52540">
    <property type="entry name" value="P-loop containing nucleoside triphosphate hydrolases"/>
    <property type="match status" value="2"/>
</dbReference>
<dbReference type="InterPro" id="IPR027417">
    <property type="entry name" value="P-loop_NTPase"/>
</dbReference>
<feature type="domain" description="NB-ARC" evidence="8">
    <location>
        <begin position="474"/>
        <end position="643"/>
    </location>
</feature>
<dbReference type="AlphaFoldDB" id="A0A8K1MHV8"/>
<feature type="coiled-coil region" evidence="7">
    <location>
        <begin position="106"/>
        <end position="133"/>
    </location>
</feature>
<evidence type="ECO:0000256" key="3">
    <source>
        <dbReference type="ARBA" id="ARBA00022737"/>
    </source>
</evidence>
<dbReference type="InterPro" id="IPR041118">
    <property type="entry name" value="Rx_N"/>
</dbReference>
<dbReference type="CDD" id="cd14798">
    <property type="entry name" value="RX-CC_like"/>
    <property type="match status" value="1"/>
</dbReference>
<evidence type="ECO:0000256" key="1">
    <source>
        <dbReference type="ARBA" id="ARBA00008894"/>
    </source>
</evidence>
<dbReference type="InterPro" id="IPR058922">
    <property type="entry name" value="WHD_DRP"/>
</dbReference>
<evidence type="ECO:0000256" key="2">
    <source>
        <dbReference type="ARBA" id="ARBA00022614"/>
    </source>
</evidence>
<dbReference type="EMBL" id="MZ672768">
    <property type="protein sequence ID" value="UBY07367.1"/>
    <property type="molecule type" value="mRNA"/>
</dbReference>
<dbReference type="InterPro" id="IPR038005">
    <property type="entry name" value="RX-like_CC"/>
</dbReference>
<keyword evidence="2" id="KW-0433">Leucine-rich repeat</keyword>
<feature type="domain" description="NB-ARC" evidence="8">
    <location>
        <begin position="176"/>
        <end position="359"/>
    </location>
</feature>
<evidence type="ECO:0000259" key="8">
    <source>
        <dbReference type="Pfam" id="PF00931"/>
    </source>
</evidence>
<keyword evidence="3" id="KW-0677">Repeat</keyword>
<dbReference type="PANTHER" id="PTHR23155:SF1114">
    <property type="entry name" value="OS02G0475500 PROTEIN"/>
    <property type="match status" value="1"/>
</dbReference>
<name>A0A8K1MHV8_9POAL</name>
<dbReference type="Pfam" id="PF18052">
    <property type="entry name" value="Rx_N"/>
    <property type="match status" value="1"/>
</dbReference>
<evidence type="ECO:0000256" key="4">
    <source>
        <dbReference type="ARBA" id="ARBA00022741"/>
    </source>
</evidence>
<dbReference type="Gene3D" id="3.40.50.300">
    <property type="entry name" value="P-loop containing nucleotide triphosphate hydrolases"/>
    <property type="match status" value="2"/>
</dbReference>
<accession>A0A8K1MHV8</accession>
<dbReference type="Gene3D" id="1.10.8.430">
    <property type="entry name" value="Helical domain of apoptotic protease-activating factors"/>
    <property type="match status" value="1"/>
</dbReference>
<dbReference type="InterPro" id="IPR042197">
    <property type="entry name" value="Apaf_helical"/>
</dbReference>
<evidence type="ECO:0000313" key="12">
    <source>
        <dbReference type="EMBL" id="UBY07367.1"/>
    </source>
</evidence>
<dbReference type="InterPro" id="IPR036388">
    <property type="entry name" value="WH-like_DNA-bd_sf"/>
</dbReference>
<evidence type="ECO:0000259" key="11">
    <source>
        <dbReference type="Pfam" id="PF23598"/>
    </source>
</evidence>
<reference evidence="12" key="1">
    <citation type="submission" date="2021-07" db="EMBL/GenBank/DDBJ databases">
        <title>Genome-wide identification of the NLR gene family in Haynaldia villosa by SMRT-RenSeq.</title>
        <authorList>
            <person name="Huang Z."/>
            <person name="Qiao F."/>
            <person name="Yang B."/>
            <person name="Liu J."/>
            <person name="Liu Y."/>
            <person name="Wulff B.B.H."/>
            <person name="Hu P."/>
            <person name="Lv Z."/>
            <person name="Zhang R."/>
            <person name="Chen P."/>
            <person name="Xing L."/>
            <person name="Cao A."/>
        </authorList>
    </citation>
    <scope>NUCLEOTIDE SEQUENCE</scope>
    <source>
        <strain evidence="12">Hv_Contig_879_nlr_1</strain>
    </source>
</reference>
<dbReference type="PANTHER" id="PTHR23155">
    <property type="entry name" value="DISEASE RESISTANCE PROTEIN RP"/>
    <property type="match status" value="1"/>
</dbReference>
<dbReference type="Pfam" id="PF00931">
    <property type="entry name" value="NB-ARC"/>
    <property type="match status" value="2"/>
</dbReference>
<dbReference type="GO" id="GO:0043531">
    <property type="term" value="F:ADP binding"/>
    <property type="evidence" value="ECO:0007669"/>
    <property type="project" value="InterPro"/>
</dbReference>
<dbReference type="PRINTS" id="PR00364">
    <property type="entry name" value="DISEASERSIST"/>
</dbReference>
<organism evidence="12">
    <name type="scientific">Dasypyrum villosum</name>
    <dbReference type="NCBI Taxonomy" id="40247"/>
    <lineage>
        <taxon>Eukaryota</taxon>
        <taxon>Viridiplantae</taxon>
        <taxon>Streptophyta</taxon>
        <taxon>Embryophyta</taxon>
        <taxon>Tracheophyta</taxon>
        <taxon>Spermatophyta</taxon>
        <taxon>Magnoliopsida</taxon>
        <taxon>Liliopsida</taxon>
        <taxon>Poales</taxon>
        <taxon>Poaceae</taxon>
        <taxon>BOP clade</taxon>
        <taxon>Pooideae</taxon>
        <taxon>Triticodae</taxon>
        <taxon>Triticeae</taxon>
        <taxon>Triticinae</taxon>
        <taxon>Dasypyrum</taxon>
    </lineage>
</organism>
<dbReference type="Gene3D" id="1.20.5.4130">
    <property type="match status" value="1"/>
</dbReference>
<dbReference type="GO" id="GO:0009626">
    <property type="term" value="P:plant-type hypersensitive response"/>
    <property type="evidence" value="ECO:0007669"/>
    <property type="project" value="UniProtKB-ARBA"/>
</dbReference>
<dbReference type="InterPro" id="IPR055414">
    <property type="entry name" value="LRR_R13L4/SHOC2-like"/>
</dbReference>
<dbReference type="FunFam" id="1.10.10.10:FF:000322">
    <property type="entry name" value="Probable disease resistance protein At1g63360"/>
    <property type="match status" value="1"/>
</dbReference>
<proteinExistence type="evidence at transcript level"/>
<dbReference type="GO" id="GO:0002758">
    <property type="term" value="P:innate immune response-activating signaling pathway"/>
    <property type="evidence" value="ECO:0007669"/>
    <property type="project" value="UniProtKB-ARBA"/>
</dbReference>
<evidence type="ECO:0000256" key="5">
    <source>
        <dbReference type="ARBA" id="ARBA00022821"/>
    </source>
</evidence>
<evidence type="ECO:0000259" key="9">
    <source>
        <dbReference type="Pfam" id="PF18052"/>
    </source>
</evidence>
<dbReference type="Gene3D" id="1.10.10.10">
    <property type="entry name" value="Winged helix-like DNA-binding domain superfamily/Winged helix DNA-binding domain"/>
    <property type="match status" value="1"/>
</dbReference>
<dbReference type="Pfam" id="PF23598">
    <property type="entry name" value="LRR_14"/>
    <property type="match status" value="1"/>
</dbReference>
<protein>
    <submittedName>
        <fullName evidence="12">NBS-LRR disease resistance protein</fullName>
    </submittedName>
</protein>
<evidence type="ECO:0000256" key="7">
    <source>
        <dbReference type="SAM" id="Coils"/>
    </source>
</evidence>